<protein>
    <submittedName>
        <fullName evidence="3">Uncharacterized protein</fullName>
    </submittedName>
</protein>
<name>A0AAV5KYA2_9ROSI</name>
<evidence type="ECO:0000313" key="3">
    <source>
        <dbReference type="EMBL" id="GKV29924.1"/>
    </source>
</evidence>
<sequence length="252" mass="24929">MAKLASILAFSLVLFLSIWTVLGDDDSEGQSSDDQLAGLSLDQLSAAATAFGVEQAANSLTGSADDDEEDAKDAPPSWTDWARGKLEGLDTLGLKDLLSSSPPSPVSGPAPSVTPASEPSPDQIAAEPTSGPSPAPSHNFEPDSAYESTPNSAPGAAPVPAPGLAPGPAPGLASGPAPGLAPGPTPGPSSGPAPELELESADLAFDFAPGSPSEMPMESAYSPSVMAPEFAPESAGDSIPADVPAPAPVPMA</sequence>
<evidence type="ECO:0000256" key="1">
    <source>
        <dbReference type="SAM" id="MobiDB-lite"/>
    </source>
</evidence>
<keyword evidence="2" id="KW-0732">Signal</keyword>
<feature type="signal peptide" evidence="2">
    <location>
        <begin position="1"/>
        <end position="23"/>
    </location>
</feature>
<accession>A0AAV5KYA2</accession>
<reference evidence="3 4" key="1">
    <citation type="journal article" date="2021" name="Commun. Biol.">
        <title>The genome of Shorea leprosula (Dipterocarpaceae) highlights the ecological relevance of drought in aseasonal tropical rainforests.</title>
        <authorList>
            <person name="Ng K.K.S."/>
            <person name="Kobayashi M.J."/>
            <person name="Fawcett J.A."/>
            <person name="Hatakeyama M."/>
            <person name="Paape T."/>
            <person name="Ng C.H."/>
            <person name="Ang C.C."/>
            <person name="Tnah L.H."/>
            <person name="Lee C.T."/>
            <person name="Nishiyama T."/>
            <person name="Sese J."/>
            <person name="O'Brien M.J."/>
            <person name="Copetti D."/>
            <person name="Mohd Noor M.I."/>
            <person name="Ong R.C."/>
            <person name="Putra M."/>
            <person name="Sireger I.Z."/>
            <person name="Indrioko S."/>
            <person name="Kosugi Y."/>
            <person name="Izuno A."/>
            <person name="Isagi Y."/>
            <person name="Lee S.L."/>
            <person name="Shimizu K.K."/>
        </authorList>
    </citation>
    <scope>NUCLEOTIDE SEQUENCE [LARGE SCALE GENOMIC DNA]</scope>
    <source>
        <strain evidence="3">214</strain>
    </source>
</reference>
<feature type="chain" id="PRO_5043988835" evidence="2">
    <location>
        <begin position="24"/>
        <end position="252"/>
    </location>
</feature>
<evidence type="ECO:0000313" key="4">
    <source>
        <dbReference type="Proteomes" id="UP001054252"/>
    </source>
</evidence>
<proteinExistence type="predicted"/>
<organism evidence="3 4">
    <name type="scientific">Rubroshorea leprosula</name>
    <dbReference type="NCBI Taxonomy" id="152421"/>
    <lineage>
        <taxon>Eukaryota</taxon>
        <taxon>Viridiplantae</taxon>
        <taxon>Streptophyta</taxon>
        <taxon>Embryophyta</taxon>
        <taxon>Tracheophyta</taxon>
        <taxon>Spermatophyta</taxon>
        <taxon>Magnoliopsida</taxon>
        <taxon>eudicotyledons</taxon>
        <taxon>Gunneridae</taxon>
        <taxon>Pentapetalae</taxon>
        <taxon>rosids</taxon>
        <taxon>malvids</taxon>
        <taxon>Malvales</taxon>
        <taxon>Dipterocarpaceae</taxon>
        <taxon>Rubroshorea</taxon>
    </lineage>
</organism>
<feature type="region of interest" description="Disordered" evidence="1">
    <location>
        <begin position="58"/>
        <end position="252"/>
    </location>
</feature>
<feature type="compositionally biased region" description="Pro residues" evidence="1">
    <location>
        <begin position="157"/>
        <end position="169"/>
    </location>
</feature>
<feature type="compositionally biased region" description="Pro residues" evidence="1">
    <location>
        <begin position="243"/>
        <end position="252"/>
    </location>
</feature>
<dbReference type="Proteomes" id="UP001054252">
    <property type="component" value="Unassembled WGS sequence"/>
</dbReference>
<dbReference type="AlphaFoldDB" id="A0AAV5KYA2"/>
<gene>
    <name evidence="3" type="ORF">SLEP1_g38797</name>
</gene>
<feature type="compositionally biased region" description="Pro residues" evidence="1">
    <location>
        <begin position="179"/>
        <end position="191"/>
    </location>
</feature>
<keyword evidence="4" id="KW-1185">Reference proteome</keyword>
<evidence type="ECO:0000256" key="2">
    <source>
        <dbReference type="SAM" id="SignalP"/>
    </source>
</evidence>
<comment type="caution">
    <text evidence="3">The sequence shown here is derived from an EMBL/GenBank/DDBJ whole genome shotgun (WGS) entry which is preliminary data.</text>
</comment>
<dbReference type="EMBL" id="BPVZ01000084">
    <property type="protein sequence ID" value="GKV29924.1"/>
    <property type="molecule type" value="Genomic_DNA"/>
</dbReference>